<dbReference type="Proteomes" id="UP000318103">
    <property type="component" value="Unassembled WGS sequence"/>
</dbReference>
<dbReference type="Gene3D" id="1.10.260.40">
    <property type="entry name" value="lambda repressor-like DNA-binding domains"/>
    <property type="match status" value="1"/>
</dbReference>
<dbReference type="GO" id="GO:0003677">
    <property type="term" value="F:DNA binding"/>
    <property type="evidence" value="ECO:0007669"/>
    <property type="project" value="InterPro"/>
</dbReference>
<dbReference type="OrthoDB" id="2959414at2"/>
<organism evidence="2 3">
    <name type="scientific">Streptomyces puniciscabiei</name>
    <dbReference type="NCBI Taxonomy" id="164348"/>
    <lineage>
        <taxon>Bacteria</taxon>
        <taxon>Bacillati</taxon>
        <taxon>Actinomycetota</taxon>
        <taxon>Actinomycetes</taxon>
        <taxon>Kitasatosporales</taxon>
        <taxon>Streptomycetaceae</taxon>
        <taxon>Streptomyces</taxon>
    </lineage>
</organism>
<evidence type="ECO:0000259" key="1">
    <source>
        <dbReference type="PROSITE" id="PS50943"/>
    </source>
</evidence>
<protein>
    <submittedName>
        <fullName evidence="2">Helix-turn-helix protein</fullName>
    </submittedName>
</protein>
<gene>
    <name evidence="2" type="ORF">FB563_3363</name>
</gene>
<evidence type="ECO:0000313" key="3">
    <source>
        <dbReference type="Proteomes" id="UP000318103"/>
    </source>
</evidence>
<dbReference type="AlphaFoldDB" id="A0A542UH11"/>
<dbReference type="InterPro" id="IPR041413">
    <property type="entry name" value="MLTR_LBD"/>
</dbReference>
<dbReference type="Gene3D" id="3.30.450.180">
    <property type="match status" value="1"/>
</dbReference>
<dbReference type="EMBL" id="VFNX01000001">
    <property type="protein sequence ID" value="TQK98341.1"/>
    <property type="molecule type" value="Genomic_DNA"/>
</dbReference>
<dbReference type="SUPFAM" id="SSF47413">
    <property type="entry name" value="lambda repressor-like DNA-binding domains"/>
    <property type="match status" value="1"/>
</dbReference>
<evidence type="ECO:0000313" key="2">
    <source>
        <dbReference type="EMBL" id="TQK98341.1"/>
    </source>
</evidence>
<sequence>MKCVTTVEQPAGVGPLLREWRQRRRLSQLDLAQRAGISARHVSFVETGRAQPSRRMLLQLADHLEIPQRNRNTLLVAAGYAPVFQESGFDAARMTAVRAMVDRLFSAHEPFPALALDADENIVTMNGGARLLARELPDHLREPPVNLMRLTLHPEGLSKLMVNSAHFRQHMLGRLHRQVIHSGRPSLRRLYEEVSRYPGMDAEPELTDEVVTLLQVRALGTELRLFSTVTTFGASTDITVAELSLETFHPADEHTADVFREAARQLA</sequence>
<name>A0A542UH11_9ACTN</name>
<comment type="caution">
    <text evidence="2">The sequence shown here is derived from an EMBL/GenBank/DDBJ whole genome shotgun (WGS) entry which is preliminary data.</text>
</comment>
<dbReference type="InterPro" id="IPR001387">
    <property type="entry name" value="Cro/C1-type_HTH"/>
</dbReference>
<dbReference type="InterPro" id="IPR010982">
    <property type="entry name" value="Lambda_DNA-bd_dom_sf"/>
</dbReference>
<proteinExistence type="predicted"/>
<dbReference type="PROSITE" id="PS50943">
    <property type="entry name" value="HTH_CROC1"/>
    <property type="match status" value="1"/>
</dbReference>
<dbReference type="CDD" id="cd00093">
    <property type="entry name" value="HTH_XRE"/>
    <property type="match status" value="1"/>
</dbReference>
<dbReference type="RefSeq" id="WP_055704706.1">
    <property type="nucleotide sequence ID" value="NZ_JBPJFI010000001.1"/>
</dbReference>
<feature type="domain" description="HTH cro/C1-type" evidence="1">
    <location>
        <begin position="17"/>
        <end position="71"/>
    </location>
</feature>
<keyword evidence="3" id="KW-1185">Reference proteome</keyword>
<dbReference type="Pfam" id="PF17765">
    <property type="entry name" value="MLTR_LBD"/>
    <property type="match status" value="1"/>
</dbReference>
<dbReference type="PANTHER" id="PTHR35010:SF4">
    <property type="entry name" value="BLL5781 PROTEIN"/>
    <property type="match status" value="1"/>
</dbReference>
<dbReference type="PANTHER" id="PTHR35010">
    <property type="entry name" value="BLL4672 PROTEIN-RELATED"/>
    <property type="match status" value="1"/>
</dbReference>
<accession>A0A542UH11</accession>
<dbReference type="Pfam" id="PF13560">
    <property type="entry name" value="HTH_31"/>
    <property type="match status" value="1"/>
</dbReference>
<dbReference type="SMART" id="SM00530">
    <property type="entry name" value="HTH_XRE"/>
    <property type="match status" value="1"/>
</dbReference>
<reference evidence="2 3" key="1">
    <citation type="submission" date="2019-06" db="EMBL/GenBank/DDBJ databases">
        <title>Sequencing the genomes of 1000 actinobacteria strains.</title>
        <authorList>
            <person name="Klenk H.-P."/>
        </authorList>
    </citation>
    <scope>NUCLEOTIDE SEQUENCE [LARGE SCALE GENOMIC DNA]</scope>
    <source>
        <strain evidence="2 3">DSM 41929</strain>
    </source>
</reference>